<evidence type="ECO:0000256" key="9">
    <source>
        <dbReference type="ARBA" id="ARBA00029868"/>
    </source>
</evidence>
<evidence type="ECO:0000256" key="2">
    <source>
        <dbReference type="ARBA" id="ARBA00022566"/>
    </source>
</evidence>
<keyword evidence="6" id="KW-0114">cAMP</keyword>
<feature type="domain" description="Cyclic nucleotide-binding" evidence="12">
    <location>
        <begin position="11"/>
        <end position="114"/>
    </location>
</feature>
<evidence type="ECO:0000256" key="11">
    <source>
        <dbReference type="ARBA" id="ARBA00068047"/>
    </source>
</evidence>
<evidence type="ECO:0000256" key="10">
    <source>
        <dbReference type="ARBA" id="ARBA00033082"/>
    </source>
</evidence>
<feature type="domain" description="HTH crp-type" evidence="13">
    <location>
        <begin position="145"/>
        <end position="218"/>
    </location>
</feature>
<evidence type="ECO:0000256" key="4">
    <source>
        <dbReference type="ARBA" id="ARBA00023015"/>
    </source>
</evidence>
<organism evidence="14 15">
    <name type="scientific">Boudabousia tangfeifanii</name>
    <dbReference type="NCBI Taxonomy" id="1912795"/>
    <lineage>
        <taxon>Bacteria</taxon>
        <taxon>Bacillati</taxon>
        <taxon>Actinomycetota</taxon>
        <taxon>Actinomycetes</taxon>
        <taxon>Actinomycetales</taxon>
        <taxon>Actinomycetaceae</taxon>
        <taxon>Boudabousia</taxon>
    </lineage>
</organism>
<keyword evidence="15" id="KW-1185">Reference proteome</keyword>
<evidence type="ECO:0000313" key="14">
    <source>
        <dbReference type="EMBL" id="AOZ71975.1"/>
    </source>
</evidence>
<evidence type="ECO:0000256" key="3">
    <source>
        <dbReference type="ARBA" id="ARBA00022741"/>
    </source>
</evidence>
<keyword evidence="1" id="KW-0678">Repressor</keyword>
<evidence type="ECO:0000313" key="15">
    <source>
        <dbReference type="Proteomes" id="UP000176288"/>
    </source>
</evidence>
<evidence type="ECO:0000256" key="5">
    <source>
        <dbReference type="ARBA" id="ARBA00023125"/>
    </source>
</evidence>
<accession>A0A1D9MI40</accession>
<protein>
    <recommendedName>
        <fullName evidence="11">CRP-like cAMP-activated global transcriptional regulator</fullName>
    </recommendedName>
    <alternativeName>
        <fullName evidence="10">cAMP receptor protein</fullName>
    </alternativeName>
    <alternativeName>
        <fullName evidence="9">cAMP regulatory protein</fullName>
    </alternativeName>
</protein>
<keyword evidence="8" id="KW-0804">Transcription</keyword>
<dbReference type="SMART" id="SM00100">
    <property type="entry name" value="cNMP"/>
    <property type="match status" value="1"/>
</dbReference>
<dbReference type="GO" id="GO:0005829">
    <property type="term" value="C:cytosol"/>
    <property type="evidence" value="ECO:0007669"/>
    <property type="project" value="TreeGrafter"/>
</dbReference>
<evidence type="ECO:0000259" key="12">
    <source>
        <dbReference type="PROSITE" id="PS50042"/>
    </source>
</evidence>
<dbReference type="KEGG" id="avu:BK816_00600"/>
<sequence>MEVNVIAQVPLFAGLSEEDQIALRSMMGVVALRRGEVLFHEGDEGKRFYILMEGKLKLGHSSADGRENLLAIIGPGEVLGELSLFDLGARSTTATAISPSKLLYLEHADMVNFLEEHPGMAMHMLRALAIRLRRTNETLADLVFSDVPGRVAKALLDLAERFGARVEDGIHVPHDLTQEELAKLVGASRETVNKSLAEFVSRNWIRLEGRAVTLLDVERLKRRAR</sequence>
<dbReference type="InterPro" id="IPR012318">
    <property type="entry name" value="HTH_CRP"/>
</dbReference>
<dbReference type="InterPro" id="IPR050397">
    <property type="entry name" value="Env_Response_Regulators"/>
</dbReference>
<dbReference type="Pfam" id="PF00027">
    <property type="entry name" value="cNMP_binding"/>
    <property type="match status" value="1"/>
</dbReference>
<keyword evidence="7" id="KW-0010">Activator</keyword>
<dbReference type="GO" id="GO:0003677">
    <property type="term" value="F:DNA binding"/>
    <property type="evidence" value="ECO:0007669"/>
    <property type="project" value="UniProtKB-KW"/>
</dbReference>
<keyword evidence="5" id="KW-0238">DNA-binding</keyword>
<dbReference type="STRING" id="1912795.BK816_00600"/>
<gene>
    <name evidence="14" type="ORF">BK816_00600</name>
</gene>
<evidence type="ECO:0000256" key="1">
    <source>
        <dbReference type="ARBA" id="ARBA00022491"/>
    </source>
</evidence>
<dbReference type="Pfam" id="PF13545">
    <property type="entry name" value="HTH_Crp_2"/>
    <property type="match status" value="1"/>
</dbReference>
<keyword evidence="2" id="KW-0116">cAMP-binding</keyword>
<dbReference type="SUPFAM" id="SSF51206">
    <property type="entry name" value="cAMP-binding domain-like"/>
    <property type="match status" value="1"/>
</dbReference>
<evidence type="ECO:0000259" key="13">
    <source>
        <dbReference type="PROSITE" id="PS51063"/>
    </source>
</evidence>
<dbReference type="GO" id="GO:0003700">
    <property type="term" value="F:DNA-binding transcription factor activity"/>
    <property type="evidence" value="ECO:0007669"/>
    <property type="project" value="UniProtKB-ARBA"/>
</dbReference>
<dbReference type="PANTHER" id="PTHR24567">
    <property type="entry name" value="CRP FAMILY TRANSCRIPTIONAL REGULATORY PROTEIN"/>
    <property type="match status" value="1"/>
</dbReference>
<dbReference type="GO" id="GO:0030552">
    <property type="term" value="F:cAMP binding"/>
    <property type="evidence" value="ECO:0007669"/>
    <property type="project" value="UniProtKB-KW"/>
</dbReference>
<dbReference type="PANTHER" id="PTHR24567:SF74">
    <property type="entry name" value="HTH-TYPE TRANSCRIPTIONAL REGULATOR ARCR"/>
    <property type="match status" value="1"/>
</dbReference>
<proteinExistence type="predicted"/>
<dbReference type="FunFam" id="1.10.10.10:FF:000019">
    <property type="entry name" value="Crp/Fnr family transcriptional regulator"/>
    <property type="match status" value="1"/>
</dbReference>
<dbReference type="InterPro" id="IPR014710">
    <property type="entry name" value="RmlC-like_jellyroll"/>
</dbReference>
<dbReference type="InterPro" id="IPR018490">
    <property type="entry name" value="cNMP-bd_dom_sf"/>
</dbReference>
<dbReference type="FunFam" id="2.60.120.10:FF:000003">
    <property type="entry name" value="Crp/Fnr family transcriptional regulator"/>
    <property type="match status" value="1"/>
</dbReference>
<keyword evidence="4" id="KW-0805">Transcription regulation</keyword>
<name>A0A1D9MI40_9ACTO</name>
<dbReference type="InterPro" id="IPR036388">
    <property type="entry name" value="WH-like_DNA-bd_sf"/>
</dbReference>
<dbReference type="GO" id="GO:0045893">
    <property type="term" value="P:positive regulation of DNA-templated transcription"/>
    <property type="evidence" value="ECO:0007669"/>
    <property type="project" value="UniProtKB-ARBA"/>
</dbReference>
<dbReference type="GO" id="GO:0045892">
    <property type="term" value="P:negative regulation of DNA-templated transcription"/>
    <property type="evidence" value="ECO:0007669"/>
    <property type="project" value="UniProtKB-ARBA"/>
</dbReference>
<dbReference type="SMART" id="SM00419">
    <property type="entry name" value="HTH_CRP"/>
    <property type="match status" value="1"/>
</dbReference>
<dbReference type="RefSeq" id="WP_071163441.1">
    <property type="nucleotide sequence ID" value="NZ_CP017812.1"/>
</dbReference>
<dbReference type="Proteomes" id="UP000176288">
    <property type="component" value="Chromosome"/>
</dbReference>
<dbReference type="CDD" id="cd00038">
    <property type="entry name" value="CAP_ED"/>
    <property type="match status" value="1"/>
</dbReference>
<dbReference type="InterPro" id="IPR036390">
    <property type="entry name" value="WH_DNA-bd_sf"/>
</dbReference>
<dbReference type="EMBL" id="CP017812">
    <property type="protein sequence ID" value="AOZ71975.1"/>
    <property type="molecule type" value="Genomic_DNA"/>
</dbReference>
<evidence type="ECO:0000256" key="6">
    <source>
        <dbReference type="ARBA" id="ARBA00023149"/>
    </source>
</evidence>
<dbReference type="InterPro" id="IPR000595">
    <property type="entry name" value="cNMP-bd_dom"/>
</dbReference>
<reference evidence="14 15" key="1">
    <citation type="submission" date="2016-10" db="EMBL/GenBank/DDBJ databases">
        <title>Actinomyces aegypiusis sp. nov., isolated from the Aegypius monachus in Qinghai Tibet Plateau China.</title>
        <authorList>
            <person name="Wang Y."/>
        </authorList>
    </citation>
    <scope>NUCLEOTIDE SEQUENCE [LARGE SCALE GENOMIC DNA]</scope>
    <source>
        <strain evidence="14 15">VUL4_3</strain>
    </source>
</reference>
<dbReference type="PROSITE" id="PS51063">
    <property type="entry name" value="HTH_CRP_2"/>
    <property type="match status" value="1"/>
</dbReference>
<evidence type="ECO:0000256" key="7">
    <source>
        <dbReference type="ARBA" id="ARBA00023159"/>
    </source>
</evidence>
<dbReference type="Gene3D" id="1.10.10.10">
    <property type="entry name" value="Winged helix-like DNA-binding domain superfamily/Winged helix DNA-binding domain"/>
    <property type="match status" value="1"/>
</dbReference>
<dbReference type="AlphaFoldDB" id="A0A1D9MI40"/>
<dbReference type="SUPFAM" id="SSF46785">
    <property type="entry name" value="Winged helix' DNA-binding domain"/>
    <property type="match status" value="1"/>
</dbReference>
<dbReference type="PROSITE" id="PS50042">
    <property type="entry name" value="CNMP_BINDING_3"/>
    <property type="match status" value="1"/>
</dbReference>
<evidence type="ECO:0000256" key="8">
    <source>
        <dbReference type="ARBA" id="ARBA00023163"/>
    </source>
</evidence>
<dbReference type="Gene3D" id="2.60.120.10">
    <property type="entry name" value="Jelly Rolls"/>
    <property type="match status" value="1"/>
</dbReference>
<keyword evidence="3" id="KW-0547">Nucleotide-binding</keyword>